<keyword evidence="13" id="KW-1185">Reference proteome</keyword>
<dbReference type="Pfam" id="PF17921">
    <property type="entry name" value="Integrase_H2C2"/>
    <property type="match status" value="1"/>
</dbReference>
<dbReference type="Proteomes" id="UP000826656">
    <property type="component" value="Unassembled WGS sequence"/>
</dbReference>
<dbReference type="Gene3D" id="3.30.420.10">
    <property type="entry name" value="Ribonuclease H-like superfamily/Ribonuclease H"/>
    <property type="match status" value="1"/>
</dbReference>
<evidence type="ECO:0000256" key="1">
    <source>
        <dbReference type="ARBA" id="ARBA00022679"/>
    </source>
</evidence>
<evidence type="ECO:0000313" key="12">
    <source>
        <dbReference type="EMBL" id="KAH0758100.1"/>
    </source>
</evidence>
<keyword evidence="3" id="KW-0540">Nuclease</keyword>
<evidence type="ECO:0000256" key="3">
    <source>
        <dbReference type="ARBA" id="ARBA00022722"/>
    </source>
</evidence>
<dbReference type="SUPFAM" id="SSF53098">
    <property type="entry name" value="Ribonuclease H-like"/>
    <property type="match status" value="1"/>
</dbReference>
<evidence type="ECO:0000256" key="4">
    <source>
        <dbReference type="ARBA" id="ARBA00022759"/>
    </source>
</evidence>
<dbReference type="InterPro" id="IPR041373">
    <property type="entry name" value="RT_RNaseH"/>
</dbReference>
<evidence type="ECO:0000259" key="9">
    <source>
        <dbReference type="Pfam" id="PF03732"/>
    </source>
</evidence>
<name>A0ABQ7V205_SOLTU</name>
<protein>
    <submittedName>
        <fullName evidence="12">Uncharacterized protein</fullName>
    </submittedName>
</protein>
<keyword evidence="1" id="KW-0808">Transferase</keyword>
<keyword evidence="6" id="KW-0695">RNA-directed DNA polymerase</keyword>
<dbReference type="Pfam" id="PF17917">
    <property type="entry name" value="RT_RNaseH"/>
    <property type="match status" value="1"/>
</dbReference>
<evidence type="ECO:0000256" key="6">
    <source>
        <dbReference type="ARBA" id="ARBA00022918"/>
    </source>
</evidence>
<keyword evidence="2" id="KW-0548">Nucleotidyltransferase</keyword>
<sequence length="1062" mass="122830">MTAQANRKVAVPMNPNVGMASSRVRDFTRMNPPEFHGSTVEKDPQDYAGRKKAELVAYQLKGVALVWYNQWKEGRPKDAGPLDWEKFKGTFLDRFFPLEMREAKVLEFINLRQGSTSVREYALKFTQLSKYAPTIVVDVRVRMSKFVTGVSEMVVKECRTAMFIGDMDISRLMVHAQQIEEEKLKEKSREVKKAKTGDRNFSHARSDGQGRPRFRQWVSGLRVFNPKPQGGNGGGSSLPRFTCGKYGKKHEGKCLADTYGCFSYGKSGHKMRDFPMLTAKRREGKQVPFSVTGMLKVFQLDVYALLDPDATLYFVMPYVAMRTRVVKFQFPNEPILEWTGRNSMPKGQFVSCLKAIKMISKFFIYHLVWVRDVDSKTSILESVPVVNEFPKVFFDDLPGIPPERDIDFCIDLLPDMQPIYIPPYRMTLAELKKLKEQLKDLLDKGFIRLSISPWGAPVLFVRKKDGESYFSKIDLRLGYHQLRVKEDDIPKTSFRTRYGHYEFLVMSFGLTNAPAVFMDLMNRVFRQYLDMFVIVFIIDILIYSRSDKEHIDYLRIVLQILKDQQLFSKFRKCEFWLRFVAFLGHIVSSKGSIEVDLKKMDAVKSWPRPLTPSDIRRFLGLAGYYRRFVEGFSSIASPLTTLTQKKANFIWSEASISYASRQLKIHEKNYPTYDLELGIIVFALKIWRHYLYEVHVDVFTDLRSLQYVFNQKDLNLRQKQWLELLKYYDISVLYHPGKANVVADALSRLSVGGDGVLRYQGRLCVPNVDDLREHILTEAHSSRYSIHLGATKMYHELWEVYWWNRMKKDIAEFVAKCPNCQQVKVEHQKPGGMSQDIGIPTWKWEDLNMDFIVGLPRTRRQHDSIWVIVDRIMKSAHFLPVKVSYSAEDYAKLYLRKMGLGTKVKLSTTFHPQTDGQAECTIQTLEDIYHSSIGMAPFKAFYGRRCRSPIVWFEVGEVALIGPELSAMRSGKKGKLSPRYVGPNQILRRVVSLEGLGVYESISYEDVPVEILDRQVKKLRNKEVSSVKVLWRNHLVEGATREVEADMMSRYPHLFSSTPTLV</sequence>
<accession>A0ABQ7V205</accession>
<evidence type="ECO:0000313" key="13">
    <source>
        <dbReference type="Proteomes" id="UP000826656"/>
    </source>
</evidence>
<keyword evidence="4" id="KW-0255">Endonuclease</keyword>
<evidence type="ECO:0000256" key="2">
    <source>
        <dbReference type="ARBA" id="ARBA00022695"/>
    </source>
</evidence>
<dbReference type="SUPFAM" id="SSF56672">
    <property type="entry name" value="DNA/RNA polymerases"/>
    <property type="match status" value="1"/>
</dbReference>
<reference evidence="12 13" key="1">
    <citation type="journal article" date="2021" name="bioRxiv">
        <title>Chromosome-scale and haplotype-resolved genome assembly of a tetraploid potato cultivar.</title>
        <authorList>
            <person name="Sun H."/>
            <person name="Jiao W.-B."/>
            <person name="Krause K."/>
            <person name="Campoy J.A."/>
            <person name="Goel M."/>
            <person name="Folz-Donahue K."/>
            <person name="Kukat C."/>
            <person name="Huettel B."/>
            <person name="Schneeberger K."/>
        </authorList>
    </citation>
    <scope>NUCLEOTIDE SEQUENCE [LARGE SCALE GENOMIC DNA]</scope>
    <source>
        <strain evidence="12">SolTubOtavaFocal</strain>
        <tissue evidence="12">Leaves</tissue>
    </source>
</reference>
<dbReference type="InterPro" id="IPR043502">
    <property type="entry name" value="DNA/RNA_pol_sf"/>
</dbReference>
<feature type="domain" description="Retrotransposon gag" evidence="9">
    <location>
        <begin position="55"/>
        <end position="151"/>
    </location>
</feature>
<feature type="domain" description="Reverse transcriptase RNase H-like" evidence="10">
    <location>
        <begin position="642"/>
        <end position="728"/>
    </location>
</feature>
<evidence type="ECO:0000256" key="5">
    <source>
        <dbReference type="ARBA" id="ARBA00022801"/>
    </source>
</evidence>
<dbReference type="EMBL" id="JAIVGD010000015">
    <property type="protein sequence ID" value="KAH0758100.1"/>
    <property type="molecule type" value="Genomic_DNA"/>
</dbReference>
<evidence type="ECO:0000259" key="10">
    <source>
        <dbReference type="Pfam" id="PF17917"/>
    </source>
</evidence>
<dbReference type="Pfam" id="PF03732">
    <property type="entry name" value="Retrotrans_gag"/>
    <property type="match status" value="1"/>
</dbReference>
<evidence type="ECO:0000259" key="11">
    <source>
        <dbReference type="Pfam" id="PF17921"/>
    </source>
</evidence>
<dbReference type="InterPro" id="IPR050951">
    <property type="entry name" value="Retrovirus_Pol_polyprotein"/>
</dbReference>
<feature type="domain" description="Integrase zinc-binding" evidence="11">
    <location>
        <begin position="770"/>
        <end position="825"/>
    </location>
</feature>
<dbReference type="CDD" id="cd09274">
    <property type="entry name" value="RNase_HI_RT_Ty3"/>
    <property type="match status" value="1"/>
</dbReference>
<dbReference type="Gene3D" id="3.30.70.270">
    <property type="match status" value="2"/>
</dbReference>
<dbReference type="InterPro" id="IPR043128">
    <property type="entry name" value="Rev_trsase/Diguanyl_cyclase"/>
</dbReference>
<keyword evidence="5" id="KW-0378">Hydrolase</keyword>
<feature type="region of interest" description="Disordered" evidence="7">
    <location>
        <begin position="184"/>
        <end position="210"/>
    </location>
</feature>
<dbReference type="Pfam" id="PF00078">
    <property type="entry name" value="RVT_1"/>
    <property type="match status" value="1"/>
</dbReference>
<dbReference type="Gene3D" id="1.10.340.70">
    <property type="match status" value="1"/>
</dbReference>
<dbReference type="CDD" id="cd01647">
    <property type="entry name" value="RT_LTR"/>
    <property type="match status" value="1"/>
</dbReference>
<dbReference type="InterPro" id="IPR036397">
    <property type="entry name" value="RNaseH_sf"/>
</dbReference>
<dbReference type="PANTHER" id="PTHR37984:SF5">
    <property type="entry name" value="PROTEIN NYNRIN-LIKE"/>
    <property type="match status" value="1"/>
</dbReference>
<dbReference type="InterPro" id="IPR041588">
    <property type="entry name" value="Integrase_H2C2"/>
</dbReference>
<dbReference type="InterPro" id="IPR012337">
    <property type="entry name" value="RNaseH-like_sf"/>
</dbReference>
<dbReference type="PANTHER" id="PTHR37984">
    <property type="entry name" value="PROTEIN CBG26694"/>
    <property type="match status" value="1"/>
</dbReference>
<dbReference type="InterPro" id="IPR000477">
    <property type="entry name" value="RT_dom"/>
</dbReference>
<evidence type="ECO:0000256" key="7">
    <source>
        <dbReference type="SAM" id="MobiDB-lite"/>
    </source>
</evidence>
<evidence type="ECO:0000259" key="8">
    <source>
        <dbReference type="Pfam" id="PF00078"/>
    </source>
</evidence>
<dbReference type="InterPro" id="IPR005162">
    <property type="entry name" value="Retrotrans_gag_dom"/>
</dbReference>
<comment type="caution">
    <text evidence="12">The sequence shown here is derived from an EMBL/GenBank/DDBJ whole genome shotgun (WGS) entry which is preliminary data.</text>
</comment>
<proteinExistence type="predicted"/>
<gene>
    <name evidence="12" type="ORF">KY290_021593</name>
</gene>
<organism evidence="12 13">
    <name type="scientific">Solanum tuberosum</name>
    <name type="common">Potato</name>
    <dbReference type="NCBI Taxonomy" id="4113"/>
    <lineage>
        <taxon>Eukaryota</taxon>
        <taxon>Viridiplantae</taxon>
        <taxon>Streptophyta</taxon>
        <taxon>Embryophyta</taxon>
        <taxon>Tracheophyta</taxon>
        <taxon>Spermatophyta</taxon>
        <taxon>Magnoliopsida</taxon>
        <taxon>eudicotyledons</taxon>
        <taxon>Gunneridae</taxon>
        <taxon>Pentapetalae</taxon>
        <taxon>asterids</taxon>
        <taxon>lamiids</taxon>
        <taxon>Solanales</taxon>
        <taxon>Solanaceae</taxon>
        <taxon>Solanoideae</taxon>
        <taxon>Solaneae</taxon>
        <taxon>Solanum</taxon>
    </lineage>
</organism>
<dbReference type="Gene3D" id="3.10.10.10">
    <property type="entry name" value="HIV Type 1 Reverse Transcriptase, subunit A, domain 1"/>
    <property type="match status" value="1"/>
</dbReference>
<feature type="domain" description="Reverse transcriptase" evidence="8">
    <location>
        <begin position="458"/>
        <end position="586"/>
    </location>
</feature>